<reference evidence="1 2" key="1">
    <citation type="submission" date="2019-09" db="EMBL/GenBank/DDBJ databases">
        <title>Draft genome sequence of Ginsengibacter sp. BR5-29.</title>
        <authorList>
            <person name="Im W.-T."/>
        </authorList>
    </citation>
    <scope>NUCLEOTIDE SEQUENCE [LARGE SCALE GENOMIC DNA]</scope>
    <source>
        <strain evidence="1 2">BR5-29</strain>
    </source>
</reference>
<evidence type="ECO:0000313" key="1">
    <source>
        <dbReference type="EMBL" id="KAA9041830.1"/>
    </source>
</evidence>
<gene>
    <name evidence="1" type="ORF">FW778_07385</name>
</gene>
<dbReference type="AlphaFoldDB" id="A0A5J5ILD9"/>
<evidence type="ECO:0000313" key="2">
    <source>
        <dbReference type="Proteomes" id="UP000326903"/>
    </source>
</evidence>
<dbReference type="EMBL" id="VYQF01000001">
    <property type="protein sequence ID" value="KAA9041830.1"/>
    <property type="molecule type" value="Genomic_DNA"/>
</dbReference>
<dbReference type="RefSeq" id="WP_150413959.1">
    <property type="nucleotide sequence ID" value="NZ_VYQF01000001.1"/>
</dbReference>
<organism evidence="1 2">
    <name type="scientific">Ginsengibacter hankyongi</name>
    <dbReference type="NCBI Taxonomy" id="2607284"/>
    <lineage>
        <taxon>Bacteria</taxon>
        <taxon>Pseudomonadati</taxon>
        <taxon>Bacteroidota</taxon>
        <taxon>Chitinophagia</taxon>
        <taxon>Chitinophagales</taxon>
        <taxon>Chitinophagaceae</taxon>
        <taxon>Ginsengibacter</taxon>
    </lineage>
</organism>
<name>A0A5J5ILD9_9BACT</name>
<proteinExistence type="predicted"/>
<comment type="caution">
    <text evidence="1">The sequence shown here is derived from an EMBL/GenBank/DDBJ whole genome shotgun (WGS) entry which is preliminary data.</text>
</comment>
<protein>
    <submittedName>
        <fullName evidence="1">Uncharacterized protein</fullName>
    </submittedName>
</protein>
<accession>A0A5J5ILD9</accession>
<sequence length="106" mass="11741">MAFDINEVVAQMLGAIKDTAKDNWDLVKNSVNGYFSDHKSRLELLASLRLNKQISDEFFESRVADEENILESELHSIAIITKAVAQKAANAAIDIFQNAISKALGF</sequence>
<dbReference type="Proteomes" id="UP000326903">
    <property type="component" value="Unassembled WGS sequence"/>
</dbReference>
<keyword evidence="2" id="KW-1185">Reference proteome</keyword>